<feature type="signal peptide" evidence="3">
    <location>
        <begin position="1"/>
        <end position="18"/>
    </location>
</feature>
<dbReference type="KEGG" id="more:E1B28_005621"/>
<accession>A0A9P7S493</accession>
<sequence>MLVSAITVAATLAAFAGGKDLHSCRTLPTDHSWPAENVWNTFNQSVDGHLVRTVPLGSPCHDPNYDEAQCQAVREKWHLAEFHESHPSSVMDQPLVRKSCDPFDPRELPCQIGSYPQYAVNVSSPDHVIKTVQFVKEHNIRFVVKNSGHDTLGRSSGTGAVSVWMHNLQDITFISEYKSSIYTGPAFKAHAGVRSIDIANAASNRGLVVVSGGCPTVGFTGGFIQGGGQSAVSSFYGLAADQTLEFEVITTQGKFIHASPTENQDLYWALSGSGGGAHGIVWSVTVKAYEDLPVSLGSISFTSEGITQETFFQAIDTFHANTPRFADAKVWTIAQYTGGFFSLNPVFAVNKTSAEVSTLLRPLLDTLDSLGVKYASDVESYDGYLAAYETLVVLINVPIGVMVTGSRLLPTSLFEDKERLKGAQKAIRSILASGGMIFEFVLKATLDVAGNPQNSVLPAWRKAIKHLGVAIPLADGESSEQVSHKRRKITTEFLPELKRLTPGSGSYHNEADPNDPDYKEAFYGSNYDKLLAIKDKWDPDQILYGATSVGGDRWRETVEGRLCRNEEYEDLLHDEL</sequence>
<proteinExistence type="inferred from homology"/>
<keyword evidence="2" id="KW-0560">Oxidoreductase</keyword>
<dbReference type="PANTHER" id="PTHR13878:SF91">
    <property type="entry name" value="FAD BINDING DOMAIN PROTEIN (AFU_ORTHOLOGUE AFUA_6G12070)-RELATED"/>
    <property type="match status" value="1"/>
</dbReference>
<dbReference type="InterPro" id="IPR016166">
    <property type="entry name" value="FAD-bd_PCMH"/>
</dbReference>
<evidence type="ECO:0000259" key="4">
    <source>
        <dbReference type="PROSITE" id="PS51387"/>
    </source>
</evidence>
<keyword evidence="6" id="KW-1185">Reference proteome</keyword>
<feature type="chain" id="PRO_5040388117" description="FAD-binding PCMH-type domain-containing protein" evidence="3">
    <location>
        <begin position="19"/>
        <end position="576"/>
    </location>
</feature>
<evidence type="ECO:0000313" key="5">
    <source>
        <dbReference type="EMBL" id="KAG7094807.1"/>
    </source>
</evidence>
<evidence type="ECO:0000256" key="2">
    <source>
        <dbReference type="ARBA" id="ARBA00023002"/>
    </source>
</evidence>
<dbReference type="PANTHER" id="PTHR13878">
    <property type="entry name" value="GULONOLACTONE OXIDASE"/>
    <property type="match status" value="1"/>
</dbReference>
<gene>
    <name evidence="5" type="ORF">E1B28_005621</name>
</gene>
<protein>
    <recommendedName>
        <fullName evidence="4">FAD-binding PCMH-type domain-containing protein</fullName>
    </recommendedName>
</protein>
<dbReference type="InterPro" id="IPR006094">
    <property type="entry name" value="Oxid_FAD_bind_N"/>
</dbReference>
<dbReference type="GO" id="GO:0071949">
    <property type="term" value="F:FAD binding"/>
    <property type="evidence" value="ECO:0007669"/>
    <property type="project" value="InterPro"/>
</dbReference>
<organism evidence="5 6">
    <name type="scientific">Marasmius oreades</name>
    <name type="common">fairy-ring Marasmius</name>
    <dbReference type="NCBI Taxonomy" id="181124"/>
    <lineage>
        <taxon>Eukaryota</taxon>
        <taxon>Fungi</taxon>
        <taxon>Dikarya</taxon>
        <taxon>Basidiomycota</taxon>
        <taxon>Agaricomycotina</taxon>
        <taxon>Agaricomycetes</taxon>
        <taxon>Agaricomycetidae</taxon>
        <taxon>Agaricales</taxon>
        <taxon>Marasmiineae</taxon>
        <taxon>Marasmiaceae</taxon>
        <taxon>Marasmius</taxon>
    </lineage>
</organism>
<keyword evidence="3" id="KW-0732">Signal</keyword>
<dbReference type="InterPro" id="IPR012951">
    <property type="entry name" value="BBE"/>
</dbReference>
<dbReference type="OrthoDB" id="9983560at2759"/>
<dbReference type="SUPFAM" id="SSF56176">
    <property type="entry name" value="FAD-binding/transporter-associated domain-like"/>
    <property type="match status" value="1"/>
</dbReference>
<dbReference type="InterPro" id="IPR016169">
    <property type="entry name" value="FAD-bd_PCMH_sub2"/>
</dbReference>
<dbReference type="InterPro" id="IPR036318">
    <property type="entry name" value="FAD-bd_PCMH-like_sf"/>
</dbReference>
<comment type="similarity">
    <text evidence="1">Belongs to the oxygen-dependent FAD-linked oxidoreductase family.</text>
</comment>
<name>A0A9P7S493_9AGAR</name>
<feature type="domain" description="FAD-binding PCMH-type" evidence="4">
    <location>
        <begin position="112"/>
        <end position="291"/>
    </location>
</feature>
<dbReference type="GO" id="GO:0016491">
    <property type="term" value="F:oxidoreductase activity"/>
    <property type="evidence" value="ECO:0007669"/>
    <property type="project" value="UniProtKB-KW"/>
</dbReference>
<dbReference type="AlphaFoldDB" id="A0A9P7S493"/>
<evidence type="ECO:0000256" key="3">
    <source>
        <dbReference type="SAM" id="SignalP"/>
    </source>
</evidence>
<dbReference type="GeneID" id="66074697"/>
<comment type="caution">
    <text evidence="5">The sequence shown here is derived from an EMBL/GenBank/DDBJ whole genome shotgun (WGS) entry which is preliminary data.</text>
</comment>
<reference evidence="5" key="1">
    <citation type="journal article" date="2021" name="Genome Biol. Evol.">
        <title>The assembled and annotated genome of the fairy-ring fungus Marasmius oreades.</title>
        <authorList>
            <person name="Hiltunen M."/>
            <person name="Ament-Velasquez S.L."/>
            <person name="Johannesson H."/>
        </authorList>
    </citation>
    <scope>NUCLEOTIDE SEQUENCE</scope>
    <source>
        <strain evidence="5">03SP1</strain>
    </source>
</reference>
<dbReference type="Gene3D" id="3.30.465.10">
    <property type="match status" value="2"/>
</dbReference>
<dbReference type="RefSeq" id="XP_043011277.1">
    <property type="nucleotide sequence ID" value="XM_043150190.1"/>
</dbReference>
<dbReference type="Pfam" id="PF01565">
    <property type="entry name" value="FAD_binding_4"/>
    <property type="match status" value="1"/>
</dbReference>
<evidence type="ECO:0000256" key="1">
    <source>
        <dbReference type="ARBA" id="ARBA00005466"/>
    </source>
</evidence>
<dbReference type="InterPro" id="IPR050432">
    <property type="entry name" value="FAD-linked_Oxidoreductases_BP"/>
</dbReference>
<dbReference type="EMBL" id="CM032183">
    <property type="protein sequence ID" value="KAG7094807.1"/>
    <property type="molecule type" value="Genomic_DNA"/>
</dbReference>
<dbReference type="Pfam" id="PF08031">
    <property type="entry name" value="BBE"/>
    <property type="match status" value="1"/>
</dbReference>
<dbReference type="Proteomes" id="UP001049176">
    <property type="component" value="Chromosome 3"/>
</dbReference>
<evidence type="ECO:0000313" key="6">
    <source>
        <dbReference type="Proteomes" id="UP001049176"/>
    </source>
</evidence>
<dbReference type="PROSITE" id="PS51387">
    <property type="entry name" value="FAD_PCMH"/>
    <property type="match status" value="1"/>
</dbReference>